<organism evidence="2">
    <name type="scientific">Schistocephalus solidus</name>
    <name type="common">Tapeworm</name>
    <dbReference type="NCBI Taxonomy" id="70667"/>
    <lineage>
        <taxon>Eukaryota</taxon>
        <taxon>Metazoa</taxon>
        <taxon>Spiralia</taxon>
        <taxon>Lophotrochozoa</taxon>
        <taxon>Platyhelminthes</taxon>
        <taxon>Cestoda</taxon>
        <taxon>Eucestoda</taxon>
        <taxon>Diphyllobothriidea</taxon>
        <taxon>Diphyllobothriidae</taxon>
        <taxon>Schistocephalus</taxon>
    </lineage>
</organism>
<proteinExistence type="predicted"/>
<feature type="compositionally biased region" description="Basic residues" evidence="1">
    <location>
        <begin position="47"/>
        <end position="64"/>
    </location>
</feature>
<feature type="region of interest" description="Disordered" evidence="1">
    <location>
        <begin position="21"/>
        <end position="67"/>
    </location>
</feature>
<dbReference type="AlphaFoldDB" id="A0A0X3NJH6"/>
<dbReference type="EMBL" id="GEEE01023377">
    <property type="protein sequence ID" value="JAP39848.1"/>
    <property type="molecule type" value="Transcribed_RNA"/>
</dbReference>
<evidence type="ECO:0000313" key="2">
    <source>
        <dbReference type="EMBL" id="JAP39848.1"/>
    </source>
</evidence>
<reference evidence="2" key="1">
    <citation type="submission" date="2016-01" db="EMBL/GenBank/DDBJ databases">
        <title>Reference transcriptome for the parasite Schistocephalus solidus: insights into the molecular evolution of parasitism.</title>
        <authorList>
            <person name="Hebert F.O."/>
            <person name="Grambauer S."/>
            <person name="Barber I."/>
            <person name="Landry C.R."/>
            <person name="Aubin-Horth N."/>
        </authorList>
    </citation>
    <scope>NUCLEOTIDE SEQUENCE</scope>
</reference>
<sequence length="119" mass="12927">MRQANCEVGSAVARRPKRVMPSDIKTTGCRKKTTGHRNMGGSGGCRRLQHTHAHGQTGKHRSGRGRVGLGTKSQALTVAPIGHAPSVACLNTLHTLSNRMCSRFCQTNQDKSPIHYRVN</sequence>
<gene>
    <name evidence="2" type="primary">DYL1</name>
    <name evidence="2" type="ORF">TR124927</name>
</gene>
<accession>A0A0X3NJH6</accession>
<evidence type="ECO:0000256" key="1">
    <source>
        <dbReference type="SAM" id="MobiDB-lite"/>
    </source>
</evidence>
<protein>
    <submittedName>
        <fullName evidence="2">Dynein light chain 1</fullName>
    </submittedName>
</protein>
<name>A0A0X3NJH6_SCHSO</name>